<dbReference type="AlphaFoldDB" id="A0A9D4UAM2"/>
<evidence type="ECO:0000313" key="2">
    <source>
        <dbReference type="Proteomes" id="UP000886520"/>
    </source>
</evidence>
<accession>A0A9D4UAM2</accession>
<name>A0A9D4UAM2_ADICA</name>
<dbReference type="Proteomes" id="UP000886520">
    <property type="component" value="Chromosome 20"/>
</dbReference>
<organism evidence="1 2">
    <name type="scientific">Adiantum capillus-veneris</name>
    <name type="common">Maidenhair fern</name>
    <dbReference type="NCBI Taxonomy" id="13818"/>
    <lineage>
        <taxon>Eukaryota</taxon>
        <taxon>Viridiplantae</taxon>
        <taxon>Streptophyta</taxon>
        <taxon>Embryophyta</taxon>
        <taxon>Tracheophyta</taxon>
        <taxon>Polypodiopsida</taxon>
        <taxon>Polypodiidae</taxon>
        <taxon>Polypodiales</taxon>
        <taxon>Pteridineae</taxon>
        <taxon>Pteridaceae</taxon>
        <taxon>Vittarioideae</taxon>
        <taxon>Adiantum</taxon>
    </lineage>
</organism>
<proteinExistence type="predicted"/>
<sequence length="98" mass="11021">MTPPLCFGSFVVERIVFFLLNSRPFSFEQKRNGAISRLKPGNLPAFPPCIRKLSVCTEARAFVINLQNCELVLDVNKQLLCLGSQHQERTRVLLNSGS</sequence>
<protein>
    <submittedName>
        <fullName evidence="1">Uncharacterized protein</fullName>
    </submittedName>
</protein>
<comment type="caution">
    <text evidence="1">The sequence shown here is derived from an EMBL/GenBank/DDBJ whole genome shotgun (WGS) entry which is preliminary data.</text>
</comment>
<evidence type="ECO:0000313" key="1">
    <source>
        <dbReference type="EMBL" id="KAI5064400.1"/>
    </source>
</evidence>
<gene>
    <name evidence="1" type="ORF">GOP47_0021070</name>
</gene>
<keyword evidence="2" id="KW-1185">Reference proteome</keyword>
<reference evidence="1" key="1">
    <citation type="submission" date="2021-01" db="EMBL/GenBank/DDBJ databases">
        <title>Adiantum capillus-veneris genome.</title>
        <authorList>
            <person name="Fang Y."/>
            <person name="Liao Q."/>
        </authorList>
    </citation>
    <scope>NUCLEOTIDE SEQUENCE</scope>
    <source>
        <strain evidence="1">H3</strain>
        <tissue evidence="1">Leaf</tissue>
    </source>
</reference>
<dbReference type="EMBL" id="JABFUD020000020">
    <property type="protein sequence ID" value="KAI5064400.1"/>
    <property type="molecule type" value="Genomic_DNA"/>
</dbReference>